<evidence type="ECO:0000313" key="1">
    <source>
        <dbReference type="EMBL" id="BDY12745.1"/>
    </source>
</evidence>
<protein>
    <recommendedName>
        <fullName evidence="3">DUF523 domain-containing protein</fullName>
    </recommendedName>
</protein>
<gene>
    <name evidence="1" type="ORF">HCR_10570</name>
</gene>
<sequence>MGKKVAVSACLAGKNCRYNGEPKGNPEVMEKLEKEGCEIVFFCPEDACFGTPREAMDLTVTPEGVKALTKYSKADRTEPIVEYAEKFFEDHPDIDLFVGKARSPSCGVRTGKLYDEEGNLISEKEAGIMAAEAKARGIEAVDDENY</sequence>
<dbReference type="EMBL" id="AP027370">
    <property type="protein sequence ID" value="BDY12745.1"/>
    <property type="molecule type" value="Genomic_DNA"/>
</dbReference>
<accession>A0ABM8FKA9</accession>
<dbReference type="Pfam" id="PF04463">
    <property type="entry name" value="2-thiour_desulf"/>
    <property type="match status" value="1"/>
</dbReference>
<evidence type="ECO:0008006" key="3">
    <source>
        <dbReference type="Google" id="ProtNLM"/>
    </source>
</evidence>
<reference evidence="1 2" key="1">
    <citation type="submission" date="2023-03" db="EMBL/GenBank/DDBJ databases">
        <title>Description of Hydrogenimonas sp. ISO32.</title>
        <authorList>
            <person name="Mino S."/>
            <person name="Fukazawa S."/>
            <person name="Sawabe T."/>
        </authorList>
    </citation>
    <scope>NUCLEOTIDE SEQUENCE [LARGE SCALE GENOMIC DNA]</scope>
    <source>
        <strain evidence="1 2">ISO32</strain>
    </source>
</reference>
<name>A0ABM8FKA9_9BACT</name>
<organism evidence="1 2">
    <name type="scientific">Hydrogenimonas cancrithermarum</name>
    <dbReference type="NCBI Taxonomy" id="2993563"/>
    <lineage>
        <taxon>Bacteria</taxon>
        <taxon>Pseudomonadati</taxon>
        <taxon>Campylobacterota</taxon>
        <taxon>Epsilonproteobacteria</taxon>
        <taxon>Campylobacterales</taxon>
        <taxon>Hydrogenimonadaceae</taxon>
        <taxon>Hydrogenimonas</taxon>
    </lineage>
</organism>
<evidence type="ECO:0000313" key="2">
    <source>
        <dbReference type="Proteomes" id="UP001321445"/>
    </source>
</evidence>
<dbReference type="PANTHER" id="PTHR30087">
    <property type="entry name" value="INNER MEMBRANE PROTEIN"/>
    <property type="match status" value="1"/>
</dbReference>
<keyword evidence="2" id="KW-1185">Reference proteome</keyword>
<proteinExistence type="predicted"/>
<dbReference type="Proteomes" id="UP001321445">
    <property type="component" value="Chromosome"/>
</dbReference>
<dbReference type="RefSeq" id="WP_286337924.1">
    <property type="nucleotide sequence ID" value="NZ_AP027370.1"/>
</dbReference>
<dbReference type="PANTHER" id="PTHR30087:SF0">
    <property type="entry name" value="INNER MEMBRANE PROTEIN"/>
    <property type="match status" value="1"/>
</dbReference>
<dbReference type="InterPro" id="IPR007553">
    <property type="entry name" value="2-thiour_desulf"/>
</dbReference>